<sequence length="214" mass="22868">MSFDNPRSARSGRPRAVSRAAIVATASRLAADHGLGAVTLRAVGDALGVSPMTIHRTVGGSESLRAALVSAQIGVALAHVRWPENDWRALVETFAWRLRELLYEHPFVLEAHRQSALDGPGAEALVVRIVNSLKDAGLTEKEAVWGYASLHDFVTGHVALMMGRARAEEGRTGAPSGTAALFSNYRDEDERFSGGVLVLVEGLSSLIVRNTSTS</sequence>
<dbReference type="EMBL" id="JACGWY010000002">
    <property type="protein sequence ID" value="MBA8816349.1"/>
    <property type="molecule type" value="Genomic_DNA"/>
</dbReference>
<dbReference type="Gene3D" id="1.10.10.60">
    <property type="entry name" value="Homeodomain-like"/>
    <property type="match status" value="1"/>
</dbReference>
<reference evidence="6 7" key="1">
    <citation type="submission" date="2020-07" db="EMBL/GenBank/DDBJ databases">
        <title>Sequencing the genomes of 1000 actinobacteria strains.</title>
        <authorList>
            <person name="Klenk H.-P."/>
        </authorList>
    </citation>
    <scope>NUCLEOTIDE SEQUENCE [LARGE SCALE GENOMIC DNA]</scope>
    <source>
        <strain evidence="6 7">DSM 27576</strain>
    </source>
</reference>
<dbReference type="PROSITE" id="PS50977">
    <property type="entry name" value="HTH_TETR_2"/>
    <property type="match status" value="1"/>
</dbReference>
<dbReference type="Pfam" id="PF00440">
    <property type="entry name" value="TetR_N"/>
    <property type="match status" value="1"/>
</dbReference>
<dbReference type="InterPro" id="IPR036271">
    <property type="entry name" value="Tet_transcr_reg_TetR-rel_C_sf"/>
</dbReference>
<protein>
    <submittedName>
        <fullName evidence="6">AcrR family transcriptional regulator</fullName>
    </submittedName>
</protein>
<evidence type="ECO:0000256" key="2">
    <source>
        <dbReference type="ARBA" id="ARBA00023125"/>
    </source>
</evidence>
<dbReference type="Gene3D" id="1.10.357.10">
    <property type="entry name" value="Tetracycline Repressor, domain 2"/>
    <property type="match status" value="1"/>
</dbReference>
<name>A0A7W3JP38_9MICO</name>
<evidence type="ECO:0000313" key="6">
    <source>
        <dbReference type="EMBL" id="MBA8816349.1"/>
    </source>
</evidence>
<evidence type="ECO:0000259" key="5">
    <source>
        <dbReference type="PROSITE" id="PS50977"/>
    </source>
</evidence>
<dbReference type="InterPro" id="IPR009057">
    <property type="entry name" value="Homeodomain-like_sf"/>
</dbReference>
<dbReference type="SUPFAM" id="SSF46689">
    <property type="entry name" value="Homeodomain-like"/>
    <property type="match status" value="1"/>
</dbReference>
<dbReference type="Proteomes" id="UP000526083">
    <property type="component" value="Unassembled WGS sequence"/>
</dbReference>
<feature type="DNA-binding region" description="H-T-H motif" evidence="4">
    <location>
        <begin position="39"/>
        <end position="58"/>
    </location>
</feature>
<evidence type="ECO:0000256" key="4">
    <source>
        <dbReference type="PROSITE-ProRule" id="PRU00335"/>
    </source>
</evidence>
<dbReference type="GO" id="GO:0003700">
    <property type="term" value="F:DNA-binding transcription factor activity"/>
    <property type="evidence" value="ECO:0007669"/>
    <property type="project" value="TreeGrafter"/>
</dbReference>
<dbReference type="AlphaFoldDB" id="A0A7W3JP38"/>
<evidence type="ECO:0000256" key="3">
    <source>
        <dbReference type="ARBA" id="ARBA00023163"/>
    </source>
</evidence>
<gene>
    <name evidence="6" type="ORF">FHX48_001422</name>
</gene>
<dbReference type="PANTHER" id="PTHR30055:SF151">
    <property type="entry name" value="TRANSCRIPTIONAL REGULATORY PROTEIN"/>
    <property type="match status" value="1"/>
</dbReference>
<dbReference type="RefSeq" id="WP_167050110.1">
    <property type="nucleotide sequence ID" value="NZ_JAAOZB010000002.1"/>
</dbReference>
<accession>A0A7W3JP38</accession>
<dbReference type="Pfam" id="PF02909">
    <property type="entry name" value="TetR_C_1"/>
    <property type="match status" value="1"/>
</dbReference>
<dbReference type="InterPro" id="IPR050109">
    <property type="entry name" value="HTH-type_TetR-like_transc_reg"/>
</dbReference>
<feature type="domain" description="HTH tetR-type" evidence="5">
    <location>
        <begin position="16"/>
        <end position="76"/>
    </location>
</feature>
<keyword evidence="2 4" id="KW-0238">DNA-binding</keyword>
<evidence type="ECO:0000313" key="7">
    <source>
        <dbReference type="Proteomes" id="UP000526083"/>
    </source>
</evidence>
<dbReference type="GO" id="GO:0000976">
    <property type="term" value="F:transcription cis-regulatory region binding"/>
    <property type="evidence" value="ECO:0007669"/>
    <property type="project" value="TreeGrafter"/>
</dbReference>
<evidence type="ECO:0000256" key="1">
    <source>
        <dbReference type="ARBA" id="ARBA00023015"/>
    </source>
</evidence>
<proteinExistence type="predicted"/>
<dbReference type="SUPFAM" id="SSF48498">
    <property type="entry name" value="Tetracyclin repressor-like, C-terminal domain"/>
    <property type="match status" value="1"/>
</dbReference>
<dbReference type="InterPro" id="IPR004111">
    <property type="entry name" value="Repressor_TetR_C"/>
</dbReference>
<dbReference type="PANTHER" id="PTHR30055">
    <property type="entry name" value="HTH-TYPE TRANSCRIPTIONAL REGULATOR RUTR"/>
    <property type="match status" value="1"/>
</dbReference>
<keyword evidence="1" id="KW-0805">Transcription regulation</keyword>
<dbReference type="GO" id="GO:0045892">
    <property type="term" value="P:negative regulation of DNA-templated transcription"/>
    <property type="evidence" value="ECO:0007669"/>
    <property type="project" value="InterPro"/>
</dbReference>
<comment type="caution">
    <text evidence="6">The sequence shown here is derived from an EMBL/GenBank/DDBJ whole genome shotgun (WGS) entry which is preliminary data.</text>
</comment>
<organism evidence="6 7">
    <name type="scientific">Microbacterium halimionae</name>
    <dbReference type="NCBI Taxonomy" id="1526413"/>
    <lineage>
        <taxon>Bacteria</taxon>
        <taxon>Bacillati</taxon>
        <taxon>Actinomycetota</taxon>
        <taxon>Actinomycetes</taxon>
        <taxon>Micrococcales</taxon>
        <taxon>Microbacteriaceae</taxon>
        <taxon>Microbacterium</taxon>
    </lineage>
</organism>
<keyword evidence="7" id="KW-1185">Reference proteome</keyword>
<dbReference type="InterPro" id="IPR001647">
    <property type="entry name" value="HTH_TetR"/>
</dbReference>
<keyword evidence="3" id="KW-0804">Transcription</keyword>